<keyword evidence="3" id="KW-1185">Reference proteome</keyword>
<keyword evidence="1" id="KW-0472">Membrane</keyword>
<proteinExistence type="predicted"/>
<gene>
    <name evidence="2" type="ORF">GCM10009765_53320</name>
</gene>
<keyword evidence="1" id="KW-0812">Transmembrane</keyword>
<dbReference type="Pfam" id="PF11755">
    <property type="entry name" value="DUF3311"/>
    <property type="match status" value="1"/>
</dbReference>
<organism evidence="2 3">
    <name type="scientific">Fodinicola feengrottensis</name>
    <dbReference type="NCBI Taxonomy" id="435914"/>
    <lineage>
        <taxon>Bacteria</taxon>
        <taxon>Bacillati</taxon>
        <taxon>Actinomycetota</taxon>
        <taxon>Actinomycetes</taxon>
        <taxon>Mycobacteriales</taxon>
        <taxon>Fodinicola</taxon>
    </lineage>
</organism>
<dbReference type="InterPro" id="IPR021741">
    <property type="entry name" value="DUF3311"/>
</dbReference>
<evidence type="ECO:0000313" key="2">
    <source>
        <dbReference type="EMBL" id="GAA1697263.1"/>
    </source>
</evidence>
<protein>
    <recommendedName>
        <fullName evidence="4">DUF3311 domain-containing protein</fullName>
    </recommendedName>
</protein>
<evidence type="ECO:0008006" key="4">
    <source>
        <dbReference type="Google" id="ProtNLM"/>
    </source>
</evidence>
<evidence type="ECO:0000313" key="3">
    <source>
        <dbReference type="Proteomes" id="UP001500618"/>
    </source>
</evidence>
<dbReference type="EMBL" id="BAAANY010000020">
    <property type="protein sequence ID" value="GAA1697263.1"/>
    <property type="molecule type" value="Genomic_DNA"/>
</dbReference>
<name>A0ABP4U1B4_9ACTN</name>
<dbReference type="RefSeq" id="WP_163569277.1">
    <property type="nucleotide sequence ID" value="NZ_BAAANY010000020.1"/>
</dbReference>
<feature type="transmembrane region" description="Helical" evidence="1">
    <location>
        <begin position="45"/>
        <end position="64"/>
    </location>
</feature>
<evidence type="ECO:0000256" key="1">
    <source>
        <dbReference type="SAM" id="Phobius"/>
    </source>
</evidence>
<dbReference type="Proteomes" id="UP001500618">
    <property type="component" value="Unassembled WGS sequence"/>
</dbReference>
<keyword evidence="1" id="KW-1133">Transmembrane helix</keyword>
<comment type="caution">
    <text evidence="2">The sequence shown here is derived from an EMBL/GenBank/DDBJ whole genome shotgun (WGS) entry which is preliminary data.</text>
</comment>
<sequence>MAATAKATRHPYRWLLVLPFIWQLALAPAVNNVRYAPFNIPFPMLWQLLGVVFASVVIGVVFWLDQRSGVAAEEDVPLDDPR</sequence>
<reference evidence="3" key="1">
    <citation type="journal article" date="2019" name="Int. J. Syst. Evol. Microbiol.">
        <title>The Global Catalogue of Microorganisms (GCM) 10K type strain sequencing project: providing services to taxonomists for standard genome sequencing and annotation.</title>
        <authorList>
            <consortium name="The Broad Institute Genomics Platform"/>
            <consortium name="The Broad Institute Genome Sequencing Center for Infectious Disease"/>
            <person name="Wu L."/>
            <person name="Ma J."/>
        </authorList>
    </citation>
    <scope>NUCLEOTIDE SEQUENCE [LARGE SCALE GENOMIC DNA]</scope>
    <source>
        <strain evidence="3">JCM 14718</strain>
    </source>
</reference>
<accession>A0ABP4U1B4</accession>